<proteinExistence type="inferred from homology"/>
<name>A0A8J6Y7D0_9BACT</name>
<keyword evidence="2" id="KW-0813">Transport</keyword>
<dbReference type="PANTHER" id="PTHR43335">
    <property type="entry name" value="ABC TRANSPORTER, ATP-BINDING PROTEIN"/>
    <property type="match status" value="1"/>
</dbReference>
<organism evidence="6 7">
    <name type="scientific">Candidatus Polarisedimenticola svalbardensis</name>
    <dbReference type="NCBI Taxonomy" id="2886004"/>
    <lineage>
        <taxon>Bacteria</taxon>
        <taxon>Pseudomonadati</taxon>
        <taxon>Acidobacteriota</taxon>
        <taxon>Candidatus Polarisedimenticolia</taxon>
        <taxon>Candidatus Polarisedimenticolales</taxon>
        <taxon>Candidatus Polarisedimenticolaceae</taxon>
        <taxon>Candidatus Polarisedimenticola</taxon>
    </lineage>
</organism>
<sequence length="321" mass="34212">MIEVKGLARRYGSTWALVDLSFTVGEGEVVGFLGPNGAGKSTAMKILTCSLAPTAGTASVAGFDVQKDAINVRRHIGFMPEHVALYTDQPVLAYLKFVAELKGVPRGEVADHVADIVQQTGLTEVCHKHVGNLSHGFRKRVGLAQALISDPKVLFLDEPTSGLDPHQIVEIRHLIKSFRGHRTVLLSSHILSEVSAICERVLILDKGRLVGEESADGLIKSDPAAGQGTQTVLLSWDGDRDAVVEALMRVAGVDEVVVTGDGAEVIIAGNPVEVRPKLVESVIQAGGQLQNIQDKGPSLEDLFLRLTGADRGPENDSGRDA</sequence>
<dbReference type="SUPFAM" id="SSF52540">
    <property type="entry name" value="P-loop containing nucleoside triphosphate hydrolases"/>
    <property type="match status" value="1"/>
</dbReference>
<evidence type="ECO:0000313" key="6">
    <source>
        <dbReference type="EMBL" id="MBD3869699.1"/>
    </source>
</evidence>
<evidence type="ECO:0000256" key="3">
    <source>
        <dbReference type="ARBA" id="ARBA00022741"/>
    </source>
</evidence>
<dbReference type="SMART" id="SM00382">
    <property type="entry name" value="AAA"/>
    <property type="match status" value="1"/>
</dbReference>
<evidence type="ECO:0000313" key="7">
    <source>
        <dbReference type="Proteomes" id="UP000648239"/>
    </source>
</evidence>
<comment type="caution">
    <text evidence="6">The sequence shown here is derived from an EMBL/GenBank/DDBJ whole genome shotgun (WGS) entry which is preliminary data.</text>
</comment>
<dbReference type="PANTHER" id="PTHR43335:SF4">
    <property type="entry name" value="ABC TRANSPORTER, ATP-BINDING PROTEIN"/>
    <property type="match status" value="1"/>
</dbReference>
<dbReference type="CDD" id="cd03230">
    <property type="entry name" value="ABC_DR_subfamily_A"/>
    <property type="match status" value="1"/>
</dbReference>
<comment type="similarity">
    <text evidence="1">Belongs to the ABC transporter superfamily.</text>
</comment>
<gene>
    <name evidence="6" type="ORF">IFK94_16390</name>
</gene>
<dbReference type="GO" id="GO:0016887">
    <property type="term" value="F:ATP hydrolysis activity"/>
    <property type="evidence" value="ECO:0007669"/>
    <property type="project" value="InterPro"/>
</dbReference>
<evidence type="ECO:0000256" key="2">
    <source>
        <dbReference type="ARBA" id="ARBA00022448"/>
    </source>
</evidence>
<dbReference type="AlphaFoldDB" id="A0A8J6Y7D0"/>
<dbReference type="Pfam" id="PF00005">
    <property type="entry name" value="ABC_tran"/>
    <property type="match status" value="1"/>
</dbReference>
<evidence type="ECO:0000256" key="1">
    <source>
        <dbReference type="ARBA" id="ARBA00005417"/>
    </source>
</evidence>
<evidence type="ECO:0000256" key="4">
    <source>
        <dbReference type="ARBA" id="ARBA00022840"/>
    </source>
</evidence>
<feature type="domain" description="ABC transporter" evidence="5">
    <location>
        <begin position="2"/>
        <end position="231"/>
    </location>
</feature>
<dbReference type="PROSITE" id="PS50893">
    <property type="entry name" value="ABC_TRANSPORTER_2"/>
    <property type="match status" value="1"/>
</dbReference>
<evidence type="ECO:0000259" key="5">
    <source>
        <dbReference type="PROSITE" id="PS50893"/>
    </source>
</evidence>
<keyword evidence="3" id="KW-0547">Nucleotide-binding</keyword>
<dbReference type="InterPro" id="IPR027417">
    <property type="entry name" value="P-loop_NTPase"/>
</dbReference>
<protein>
    <submittedName>
        <fullName evidence="6">ATP-binding cassette domain-containing protein</fullName>
    </submittedName>
</protein>
<dbReference type="InterPro" id="IPR003593">
    <property type="entry name" value="AAA+_ATPase"/>
</dbReference>
<dbReference type="InterPro" id="IPR003439">
    <property type="entry name" value="ABC_transporter-like_ATP-bd"/>
</dbReference>
<accession>A0A8J6Y7D0</accession>
<keyword evidence="4 6" id="KW-0067">ATP-binding</keyword>
<reference evidence="6 7" key="1">
    <citation type="submission" date="2020-08" db="EMBL/GenBank/DDBJ databases">
        <title>Acidobacteriota in marine sediments use diverse sulfur dissimilation pathways.</title>
        <authorList>
            <person name="Wasmund K."/>
        </authorList>
    </citation>
    <scope>NUCLEOTIDE SEQUENCE [LARGE SCALE GENOMIC DNA]</scope>
    <source>
        <strain evidence="6">MAG AM4</strain>
    </source>
</reference>
<dbReference type="GO" id="GO:0005524">
    <property type="term" value="F:ATP binding"/>
    <property type="evidence" value="ECO:0007669"/>
    <property type="project" value="UniProtKB-KW"/>
</dbReference>
<dbReference type="EMBL" id="JACXWD010000167">
    <property type="protein sequence ID" value="MBD3869699.1"/>
    <property type="molecule type" value="Genomic_DNA"/>
</dbReference>
<dbReference type="Proteomes" id="UP000648239">
    <property type="component" value="Unassembled WGS sequence"/>
</dbReference>
<dbReference type="Gene3D" id="3.40.50.300">
    <property type="entry name" value="P-loop containing nucleotide triphosphate hydrolases"/>
    <property type="match status" value="1"/>
</dbReference>